<comment type="caution">
    <text evidence="2">The sequence shown here is derived from an EMBL/GenBank/DDBJ whole genome shotgun (WGS) entry which is preliminary data.</text>
</comment>
<dbReference type="AlphaFoldDB" id="A0A844GRY8"/>
<evidence type="ECO:0000313" key="3">
    <source>
        <dbReference type="Proteomes" id="UP000437824"/>
    </source>
</evidence>
<evidence type="ECO:0008006" key="4">
    <source>
        <dbReference type="Google" id="ProtNLM"/>
    </source>
</evidence>
<gene>
    <name evidence="2" type="ORF">GKZ57_14825</name>
</gene>
<reference evidence="2 3" key="1">
    <citation type="submission" date="2019-11" db="EMBL/GenBank/DDBJ databases">
        <title>Draft genome sequence of Blautia luti DSM 14534T, isolated from human stool.</title>
        <authorList>
            <person name="Ortiz R."/>
            <person name="Melis-Arcos F."/>
            <person name="Covarrubias P."/>
            <person name="Cardenas J.P."/>
            <person name="Perez-Donoso J."/>
            <person name="Almonacid D."/>
        </authorList>
    </citation>
    <scope>NUCLEOTIDE SEQUENCE [LARGE SCALE GENOMIC DNA]</scope>
    <source>
        <strain evidence="2 3">DSM 14534</strain>
    </source>
</reference>
<dbReference type="EMBL" id="WMBC01000015">
    <property type="protein sequence ID" value="MTD62475.1"/>
    <property type="molecule type" value="Genomic_DNA"/>
</dbReference>
<feature type="transmembrane region" description="Helical" evidence="1">
    <location>
        <begin position="12"/>
        <end position="33"/>
    </location>
</feature>
<evidence type="ECO:0000256" key="1">
    <source>
        <dbReference type="SAM" id="Phobius"/>
    </source>
</evidence>
<protein>
    <recommendedName>
        <fullName evidence="4">AlgX/AlgJ SGNH hydrolase-like domain-containing protein</fullName>
    </recommendedName>
</protein>
<keyword evidence="1" id="KW-0812">Transmembrane</keyword>
<dbReference type="Pfam" id="PF14286">
    <property type="entry name" value="DHHW"/>
    <property type="match status" value="1"/>
</dbReference>
<sequence>MKKSIRNYRLFLGRMGLFFFFIPIVVLIAGILIPDRGFSEKENRVLASRPALKADQLASGNFEKQFETYKNDQFPLRDMWITLKAGTDRLMGKVEENGVYLGTSGYLMEEFKAPLQQQYDATVSAMTNFASRHSDLKQYALIAPNSVNILKSKLPAFAPVQDQNPWLDSLKTSLTDAGVTFIDVRDTFRDHKSEELYYHTDHHWTTQGAYYAYQQAAAAMEIDTSSDSYEKAPVTRSFQGTLSAKSGFRSGEKDEIDVFLPTGENTLSSVINYVDEQKKSASFYDTEQLKTRDKYALFFGGNHAQVKISTPTETNHTLLVLKDSYANSLVSFLAPHYRKIIMVDPRYYYGDLEELIQVENVQEVLYLYNANTFFADTSLELALS</sequence>
<name>A0A844GRY8_9FIRM</name>
<proteinExistence type="predicted"/>
<keyword evidence="1" id="KW-1133">Transmembrane helix</keyword>
<dbReference type="RefSeq" id="WP_154780904.1">
    <property type="nucleotide sequence ID" value="NZ_WMBC01000015.1"/>
</dbReference>
<keyword evidence="1" id="KW-0472">Membrane</keyword>
<accession>A0A844GRY8</accession>
<organism evidence="2 3">
    <name type="scientific">Blautia luti DSM 14534 = JCM 17040</name>
    <dbReference type="NCBI Taxonomy" id="649762"/>
    <lineage>
        <taxon>Bacteria</taxon>
        <taxon>Bacillati</taxon>
        <taxon>Bacillota</taxon>
        <taxon>Clostridia</taxon>
        <taxon>Lachnospirales</taxon>
        <taxon>Lachnospiraceae</taxon>
        <taxon>Blautia</taxon>
    </lineage>
</organism>
<evidence type="ECO:0000313" key="2">
    <source>
        <dbReference type="EMBL" id="MTD62475.1"/>
    </source>
</evidence>
<dbReference type="InterPro" id="IPR025945">
    <property type="entry name" value="DHHW"/>
</dbReference>
<dbReference type="Proteomes" id="UP000437824">
    <property type="component" value="Unassembled WGS sequence"/>
</dbReference>